<evidence type="ECO:0000313" key="6">
    <source>
        <dbReference type="EMBL" id="HJC15220.1"/>
    </source>
</evidence>
<comment type="function">
    <text evidence="4">Responsible for synthesis of pseudouridine from uracil.</text>
</comment>
<reference evidence="6" key="2">
    <citation type="submission" date="2021-04" db="EMBL/GenBank/DDBJ databases">
        <authorList>
            <person name="Gilroy R."/>
        </authorList>
    </citation>
    <scope>NUCLEOTIDE SEQUENCE</scope>
    <source>
        <strain evidence="6">CHK185-5351</strain>
    </source>
</reference>
<dbReference type="EMBL" id="DWWU01000021">
    <property type="protein sequence ID" value="HJC15220.1"/>
    <property type="molecule type" value="Genomic_DNA"/>
</dbReference>
<comment type="catalytic activity">
    <reaction evidence="1 4">
        <text>a uridine in RNA = a pseudouridine in RNA</text>
        <dbReference type="Rhea" id="RHEA:48348"/>
        <dbReference type="Rhea" id="RHEA-COMP:12068"/>
        <dbReference type="Rhea" id="RHEA-COMP:12069"/>
        <dbReference type="ChEBI" id="CHEBI:65314"/>
        <dbReference type="ChEBI" id="CHEBI:65315"/>
    </reaction>
</comment>
<dbReference type="SUPFAM" id="SSF55120">
    <property type="entry name" value="Pseudouridine synthase"/>
    <property type="match status" value="1"/>
</dbReference>
<reference evidence="6" key="1">
    <citation type="journal article" date="2021" name="PeerJ">
        <title>Extensive microbial diversity within the chicken gut microbiome revealed by metagenomics and culture.</title>
        <authorList>
            <person name="Gilroy R."/>
            <person name="Ravi A."/>
            <person name="Getino M."/>
            <person name="Pursley I."/>
            <person name="Horton D.L."/>
            <person name="Alikhan N.F."/>
            <person name="Baker D."/>
            <person name="Gharbi K."/>
            <person name="Hall N."/>
            <person name="Watson M."/>
            <person name="Adriaenssens E.M."/>
            <person name="Foster-Nyarko E."/>
            <person name="Jarju S."/>
            <person name="Secka A."/>
            <person name="Antonio M."/>
            <person name="Oren A."/>
            <person name="Chaudhuri R.R."/>
            <person name="La Ragione R."/>
            <person name="Hildebrand F."/>
            <person name="Pallen M.J."/>
        </authorList>
    </citation>
    <scope>NUCLEOTIDE SEQUENCE</scope>
    <source>
        <strain evidence="6">CHK185-5351</strain>
    </source>
</reference>
<protein>
    <recommendedName>
        <fullName evidence="4">Pseudouridine synthase</fullName>
        <ecNumber evidence="4">5.4.99.-</ecNumber>
    </recommendedName>
</protein>
<organism evidence="6 7">
    <name type="scientific">Candidatus Fusicatenibacter intestinigallinarum</name>
    <dbReference type="NCBI Taxonomy" id="2838598"/>
    <lineage>
        <taxon>Bacteria</taxon>
        <taxon>Bacillati</taxon>
        <taxon>Bacillota</taxon>
        <taxon>Clostridia</taxon>
        <taxon>Lachnospirales</taxon>
        <taxon>Lachnospiraceae</taxon>
        <taxon>Fusicatenibacter</taxon>
    </lineage>
</organism>
<dbReference type="NCBIfam" id="TIGR00005">
    <property type="entry name" value="rluA_subfam"/>
    <property type="match status" value="1"/>
</dbReference>
<feature type="active site" evidence="3">
    <location>
        <position position="138"/>
    </location>
</feature>
<evidence type="ECO:0000313" key="7">
    <source>
        <dbReference type="Proteomes" id="UP000823849"/>
    </source>
</evidence>
<dbReference type="PANTHER" id="PTHR21600">
    <property type="entry name" value="MITOCHONDRIAL RNA PSEUDOURIDINE SYNTHASE"/>
    <property type="match status" value="1"/>
</dbReference>
<dbReference type="InterPro" id="IPR020103">
    <property type="entry name" value="PsdUridine_synth_cat_dom_sf"/>
</dbReference>
<evidence type="ECO:0000256" key="4">
    <source>
        <dbReference type="RuleBase" id="RU362028"/>
    </source>
</evidence>
<dbReference type="Proteomes" id="UP000823849">
    <property type="component" value="Unassembled WGS sequence"/>
</dbReference>
<proteinExistence type="inferred from homology"/>
<dbReference type="GO" id="GO:0140098">
    <property type="term" value="F:catalytic activity, acting on RNA"/>
    <property type="evidence" value="ECO:0007669"/>
    <property type="project" value="UniProtKB-ARBA"/>
</dbReference>
<keyword evidence="4" id="KW-0413">Isomerase</keyword>
<sequence>MRILEYCADRADEGIRLELVLKRRLQLTDRQIRQLKYLPMGITVNSMQQRTTYCVCRGDRIRIAFSDRKRRVGHLLPAEKALRILYEDEDLLVIDKMAGEICHPAHGHYQDTLANQVAAYLEKKDEDPALIRCIGRLDKDTSGTLLFAKNQLAAGRLAVQREEGILYKEYLALANGVFAPEAYRGEIRLPIGPVPGSLMKMQTTPEGKPAVTNYQVLCSDGRCSLVLCRIRTGRTHQIRVHMAAVGHPLLGDPIYGNDTVISSSRTALHAWRLSLRQPVTGEELSIESFRPAMFS</sequence>
<evidence type="ECO:0000256" key="3">
    <source>
        <dbReference type="PIRSR" id="PIRSR606225-1"/>
    </source>
</evidence>
<dbReference type="GO" id="GO:0003723">
    <property type="term" value="F:RNA binding"/>
    <property type="evidence" value="ECO:0007669"/>
    <property type="project" value="InterPro"/>
</dbReference>
<evidence type="ECO:0000256" key="1">
    <source>
        <dbReference type="ARBA" id="ARBA00000073"/>
    </source>
</evidence>
<name>A0A9D2SM51_9FIRM</name>
<dbReference type="Pfam" id="PF00849">
    <property type="entry name" value="PseudoU_synth_2"/>
    <property type="match status" value="1"/>
</dbReference>
<evidence type="ECO:0000259" key="5">
    <source>
        <dbReference type="Pfam" id="PF00849"/>
    </source>
</evidence>
<accession>A0A9D2SM51</accession>
<feature type="domain" description="Pseudouridine synthase RsuA/RluA-like" evidence="5">
    <location>
        <begin position="90"/>
        <end position="244"/>
    </location>
</feature>
<dbReference type="Gene3D" id="3.30.2350.10">
    <property type="entry name" value="Pseudouridine synthase"/>
    <property type="match status" value="1"/>
</dbReference>
<dbReference type="EC" id="5.4.99.-" evidence="4"/>
<comment type="similarity">
    <text evidence="2 4">Belongs to the pseudouridine synthase RluA family.</text>
</comment>
<dbReference type="GO" id="GO:0009982">
    <property type="term" value="F:pseudouridine synthase activity"/>
    <property type="evidence" value="ECO:0007669"/>
    <property type="project" value="InterPro"/>
</dbReference>
<dbReference type="GO" id="GO:0000455">
    <property type="term" value="P:enzyme-directed rRNA pseudouridine synthesis"/>
    <property type="evidence" value="ECO:0007669"/>
    <property type="project" value="TreeGrafter"/>
</dbReference>
<dbReference type="PANTHER" id="PTHR21600:SF87">
    <property type="entry name" value="RNA PSEUDOURIDYLATE SYNTHASE DOMAIN-CONTAINING PROTEIN 1"/>
    <property type="match status" value="1"/>
</dbReference>
<dbReference type="InterPro" id="IPR006225">
    <property type="entry name" value="PsdUridine_synth_RluC/D"/>
</dbReference>
<comment type="caution">
    <text evidence="6">The sequence shown here is derived from an EMBL/GenBank/DDBJ whole genome shotgun (WGS) entry which is preliminary data.</text>
</comment>
<gene>
    <name evidence="6" type="ORF">H9705_05250</name>
</gene>
<dbReference type="InterPro" id="IPR006145">
    <property type="entry name" value="PsdUridine_synth_RsuA/RluA"/>
</dbReference>
<dbReference type="InterPro" id="IPR050188">
    <property type="entry name" value="RluA_PseudoU_synthase"/>
</dbReference>
<evidence type="ECO:0000256" key="2">
    <source>
        <dbReference type="ARBA" id="ARBA00010876"/>
    </source>
</evidence>
<dbReference type="CDD" id="cd02869">
    <property type="entry name" value="PseudoU_synth_RluA_like"/>
    <property type="match status" value="1"/>
</dbReference>
<dbReference type="AlphaFoldDB" id="A0A9D2SM51"/>